<evidence type="ECO:0000313" key="3">
    <source>
        <dbReference type="Proteomes" id="UP000274131"/>
    </source>
</evidence>
<gene>
    <name evidence="2" type="ORF">EVEC_LOCUS3515</name>
</gene>
<evidence type="ECO:0000256" key="1">
    <source>
        <dbReference type="SAM" id="SignalP"/>
    </source>
</evidence>
<protein>
    <submittedName>
        <fullName evidence="2 4">Uncharacterized protein</fullName>
    </submittedName>
</protein>
<dbReference type="WBParaSite" id="EVEC_0000380701-mRNA-1">
    <property type="protein sequence ID" value="EVEC_0000380701-mRNA-1"/>
    <property type="gene ID" value="EVEC_0000380701"/>
</dbReference>
<proteinExistence type="predicted"/>
<dbReference type="AlphaFoldDB" id="A0A0N4V1H9"/>
<organism evidence="4">
    <name type="scientific">Enterobius vermicularis</name>
    <name type="common">Human pinworm</name>
    <dbReference type="NCBI Taxonomy" id="51028"/>
    <lineage>
        <taxon>Eukaryota</taxon>
        <taxon>Metazoa</taxon>
        <taxon>Ecdysozoa</taxon>
        <taxon>Nematoda</taxon>
        <taxon>Chromadorea</taxon>
        <taxon>Rhabditida</taxon>
        <taxon>Spirurina</taxon>
        <taxon>Oxyuridomorpha</taxon>
        <taxon>Oxyuroidea</taxon>
        <taxon>Oxyuridae</taxon>
        <taxon>Enterobius</taxon>
    </lineage>
</organism>
<reference evidence="2 3" key="2">
    <citation type="submission" date="2018-10" db="EMBL/GenBank/DDBJ databases">
        <authorList>
            <consortium name="Pathogen Informatics"/>
        </authorList>
    </citation>
    <scope>NUCLEOTIDE SEQUENCE [LARGE SCALE GENOMIC DNA]</scope>
</reference>
<keyword evidence="3" id="KW-1185">Reference proteome</keyword>
<keyword evidence="1" id="KW-0732">Signal</keyword>
<accession>A0A0N4V1H9</accession>
<reference evidence="4" key="1">
    <citation type="submission" date="2017-02" db="UniProtKB">
        <authorList>
            <consortium name="WormBaseParasite"/>
        </authorList>
    </citation>
    <scope>IDENTIFICATION</scope>
</reference>
<sequence length="107" mass="12437">MPNFSVSCFSELPGMYLLVLTTLLLFCVTSEAMVVWQMPQNLIYPDLDETFGDENLPIRRQQRLLNRYYLSGSLLKRNAHMIKQPFVDFDRIMDKFKGHLNGGRYGA</sequence>
<feature type="chain" id="PRO_5043122614" evidence="1">
    <location>
        <begin position="33"/>
        <end position="107"/>
    </location>
</feature>
<evidence type="ECO:0000313" key="4">
    <source>
        <dbReference type="WBParaSite" id="EVEC_0000380701-mRNA-1"/>
    </source>
</evidence>
<feature type="signal peptide" evidence="1">
    <location>
        <begin position="1"/>
        <end position="32"/>
    </location>
</feature>
<dbReference type="Proteomes" id="UP000274131">
    <property type="component" value="Unassembled WGS sequence"/>
</dbReference>
<name>A0A0N4V1H9_ENTVE</name>
<evidence type="ECO:0000313" key="2">
    <source>
        <dbReference type="EMBL" id="VDD88372.1"/>
    </source>
</evidence>
<dbReference type="EMBL" id="UXUI01007612">
    <property type="protein sequence ID" value="VDD88372.1"/>
    <property type="molecule type" value="Genomic_DNA"/>
</dbReference>